<dbReference type="Proteomes" id="UP000013307">
    <property type="component" value="Chromosome"/>
</dbReference>
<dbReference type="KEGG" id="ast:Asulf_00501"/>
<evidence type="ECO:0000256" key="3">
    <source>
        <dbReference type="ARBA" id="ARBA00022989"/>
    </source>
</evidence>
<keyword evidence="8" id="KW-1185">Reference proteome</keyword>
<dbReference type="GO" id="GO:0031293">
    <property type="term" value="P:membrane protein intracellular domain proteolysis"/>
    <property type="evidence" value="ECO:0007669"/>
    <property type="project" value="TreeGrafter"/>
</dbReference>
<dbReference type="InterPro" id="IPR036034">
    <property type="entry name" value="PDZ_sf"/>
</dbReference>
<feature type="transmembrane region" description="Helical" evidence="5">
    <location>
        <begin position="64"/>
        <end position="87"/>
    </location>
</feature>
<dbReference type="InterPro" id="IPR001193">
    <property type="entry name" value="MBTPS2"/>
</dbReference>
<dbReference type="EMBL" id="CP005290">
    <property type="protein sequence ID" value="AGK60524.1"/>
    <property type="molecule type" value="Genomic_DNA"/>
</dbReference>
<dbReference type="GO" id="GO:0004222">
    <property type="term" value="F:metalloendopeptidase activity"/>
    <property type="evidence" value="ECO:0007669"/>
    <property type="project" value="InterPro"/>
</dbReference>
<dbReference type="GO" id="GO:0012505">
    <property type="term" value="C:endomembrane system"/>
    <property type="evidence" value="ECO:0007669"/>
    <property type="project" value="UniProtKB-SubCell"/>
</dbReference>
<feature type="domain" description="Peptidase M50" evidence="6">
    <location>
        <begin position="429"/>
        <end position="490"/>
    </location>
</feature>
<dbReference type="Pfam" id="PF02163">
    <property type="entry name" value="Peptidase_M50"/>
    <property type="match status" value="2"/>
</dbReference>
<feature type="transmembrane region" description="Helical" evidence="5">
    <location>
        <begin position="121"/>
        <end position="141"/>
    </location>
</feature>
<feature type="transmembrane region" description="Helical" evidence="5">
    <location>
        <begin position="184"/>
        <end position="207"/>
    </location>
</feature>
<feature type="transmembrane region" description="Helical" evidence="5">
    <location>
        <begin position="486"/>
        <end position="507"/>
    </location>
</feature>
<dbReference type="PANTHER" id="PTHR13325:SF3">
    <property type="entry name" value="MEMBRANE-BOUND TRANSCRIPTION FACTOR SITE-2 PROTEASE"/>
    <property type="match status" value="1"/>
</dbReference>
<accession>N0BAB4</accession>
<feature type="transmembrane region" description="Helical" evidence="5">
    <location>
        <begin position="6"/>
        <end position="23"/>
    </location>
</feature>
<keyword evidence="3 5" id="KW-1133">Transmembrane helix</keyword>
<dbReference type="GeneID" id="15392145"/>
<dbReference type="InterPro" id="IPR008915">
    <property type="entry name" value="Peptidase_M50"/>
</dbReference>
<dbReference type="GO" id="GO:0005737">
    <property type="term" value="C:cytoplasm"/>
    <property type="evidence" value="ECO:0007669"/>
    <property type="project" value="TreeGrafter"/>
</dbReference>
<dbReference type="PANTHER" id="PTHR13325">
    <property type="entry name" value="PROTEASE M50 MEMBRANE-BOUND TRANSCRIPTION FACTOR SITE 2 PROTEASE"/>
    <property type="match status" value="1"/>
</dbReference>
<proteinExistence type="predicted"/>
<gene>
    <name evidence="7" type="ORF">Asulf_00501</name>
</gene>
<protein>
    <recommendedName>
        <fullName evidence="6">Peptidase M50 domain-containing protein</fullName>
    </recommendedName>
</protein>
<reference evidence="7 8" key="1">
    <citation type="journal article" date="2013" name="Genome Announc.">
        <title>Complete Genome Sequence of the Thermophilic and Facultatively Chemolithoautotrophic Sulfate Reducer Archaeoglobus sulfaticallidus Strain PM70-1T.</title>
        <authorList>
            <person name="Stokke R."/>
            <person name="Hocking W.P."/>
            <person name="Steinsbu B.O."/>
            <person name="Steen I.H."/>
        </authorList>
    </citation>
    <scope>NUCLEOTIDE SEQUENCE [LARGE SCALE GENOMIC DNA]</scope>
    <source>
        <strain evidence="7">PM70-1</strain>
    </source>
</reference>
<evidence type="ECO:0000256" key="4">
    <source>
        <dbReference type="ARBA" id="ARBA00023136"/>
    </source>
</evidence>
<dbReference type="OrthoDB" id="15212at2157"/>
<dbReference type="eggNOG" id="arCOG02834">
    <property type="taxonomic scope" value="Archaea"/>
</dbReference>
<name>N0BAB4_9EURY</name>
<dbReference type="Gene3D" id="2.30.42.10">
    <property type="match status" value="2"/>
</dbReference>
<dbReference type="CDD" id="cd06159">
    <property type="entry name" value="S2P-M50_PDZ_Arch"/>
    <property type="match status" value="1"/>
</dbReference>
<dbReference type="HOGENOM" id="CLU_042134_1_0_2"/>
<evidence type="ECO:0000256" key="1">
    <source>
        <dbReference type="ARBA" id="ARBA00004127"/>
    </source>
</evidence>
<dbReference type="RefSeq" id="WP_015590123.1">
    <property type="nucleotide sequence ID" value="NC_021169.1"/>
</dbReference>
<keyword evidence="2 5" id="KW-0812">Transmembrane</keyword>
<dbReference type="SUPFAM" id="SSF50156">
    <property type="entry name" value="PDZ domain-like"/>
    <property type="match status" value="2"/>
</dbReference>
<feature type="domain" description="Peptidase M50" evidence="6">
    <location>
        <begin position="122"/>
        <end position="282"/>
    </location>
</feature>
<sequence>MVSHTLLLGVGIFIVYWVVVAILNSKKILEKHGITAYGPILMIKTEKGLELIDKIGKKKRFWRLFANAGIPAVFAGMIFMFVLIILMDIVLFTNPPPPSEITNPKNILLIPGVNDWIPFEWGVIGLLVTLVVHEFSHAILCRVEGVKVKAMGIILALVPIGGFAEPDEGQLMSQSVKRIQRIRIFSAGVISNFIVAIFAFSLFFYLINFLSPTVSVIGVYEDSPLYGLVEKDSIITKINGVEVKTPEDMDKVLKSEILTIEIEKNGVVKEIKVENLAGPRIVYLLDGYPAKNAGLKEGMIIYSINGERTYSINSFFNAMKKTKPEQVVEVVLYSDGKFITKEVKLTKHPNYDSGFLGVSVEEQISGMRIAYSSLLLDWLKSIPDMLSSPKGLFILVSMPLNFRGFGEETSFYFLPQGFWEDKGETIFYLLNTLYWIGWINFYVGLFNCLPAIPLDGGRVFHETMTMLLSRKYGDRAEKISMNTGKVLAILVFASIILSIVIPNLQLIRI</sequence>
<evidence type="ECO:0000256" key="2">
    <source>
        <dbReference type="ARBA" id="ARBA00022692"/>
    </source>
</evidence>
<keyword evidence="4 5" id="KW-0472">Membrane</keyword>
<feature type="transmembrane region" description="Helical" evidence="5">
    <location>
        <begin position="426"/>
        <end position="445"/>
    </location>
</feature>
<comment type="subcellular location">
    <subcellularLocation>
        <location evidence="1">Endomembrane system</location>
        <topology evidence="1">Multi-pass membrane protein</topology>
    </subcellularLocation>
</comment>
<dbReference type="GO" id="GO:0016020">
    <property type="term" value="C:membrane"/>
    <property type="evidence" value="ECO:0007669"/>
    <property type="project" value="InterPro"/>
</dbReference>
<evidence type="ECO:0000256" key="5">
    <source>
        <dbReference type="SAM" id="Phobius"/>
    </source>
</evidence>
<evidence type="ECO:0000313" key="7">
    <source>
        <dbReference type="EMBL" id="AGK60524.1"/>
    </source>
</evidence>
<dbReference type="PRINTS" id="PR01000">
    <property type="entry name" value="SREBPS2PTASE"/>
</dbReference>
<dbReference type="STRING" id="387631.Asulf_00501"/>
<evidence type="ECO:0000313" key="8">
    <source>
        <dbReference type="Proteomes" id="UP000013307"/>
    </source>
</evidence>
<dbReference type="AlphaFoldDB" id="N0BAB4"/>
<evidence type="ECO:0000259" key="6">
    <source>
        <dbReference type="Pfam" id="PF02163"/>
    </source>
</evidence>
<organism evidence="7 8">
    <name type="scientific">Archaeoglobus sulfaticallidus PM70-1</name>
    <dbReference type="NCBI Taxonomy" id="387631"/>
    <lineage>
        <taxon>Archaea</taxon>
        <taxon>Methanobacteriati</taxon>
        <taxon>Methanobacteriota</taxon>
        <taxon>Archaeoglobi</taxon>
        <taxon>Archaeoglobales</taxon>
        <taxon>Archaeoglobaceae</taxon>
        <taxon>Archaeoglobus</taxon>
    </lineage>
</organism>